<keyword evidence="2" id="KW-1185">Reference proteome</keyword>
<dbReference type="EnsemblMetazoa" id="AMIN014066-RA">
    <property type="protein sequence ID" value="AMIN014066-PA"/>
    <property type="gene ID" value="AMIN014066"/>
</dbReference>
<proteinExistence type="predicted"/>
<evidence type="ECO:0000313" key="2">
    <source>
        <dbReference type="Proteomes" id="UP000075920"/>
    </source>
</evidence>
<evidence type="ECO:0000313" key="1">
    <source>
        <dbReference type="EnsemblMetazoa" id="AMIN014066-PA"/>
    </source>
</evidence>
<reference evidence="2" key="1">
    <citation type="submission" date="2013-03" db="EMBL/GenBank/DDBJ databases">
        <title>The Genome Sequence of Anopheles minimus MINIMUS1.</title>
        <authorList>
            <consortium name="The Broad Institute Genomics Platform"/>
            <person name="Neafsey D.E."/>
            <person name="Walton C."/>
            <person name="Walker B."/>
            <person name="Young S.K."/>
            <person name="Zeng Q."/>
            <person name="Gargeya S."/>
            <person name="Fitzgerald M."/>
            <person name="Haas B."/>
            <person name="Abouelleil A."/>
            <person name="Allen A.W."/>
            <person name="Alvarado L."/>
            <person name="Arachchi H.M."/>
            <person name="Berlin A.M."/>
            <person name="Chapman S.B."/>
            <person name="Gainer-Dewar J."/>
            <person name="Goldberg J."/>
            <person name="Griggs A."/>
            <person name="Gujja S."/>
            <person name="Hansen M."/>
            <person name="Howarth C."/>
            <person name="Imamovic A."/>
            <person name="Ireland A."/>
            <person name="Larimer J."/>
            <person name="McCowan C."/>
            <person name="Murphy C."/>
            <person name="Pearson M."/>
            <person name="Poon T.W."/>
            <person name="Priest M."/>
            <person name="Roberts A."/>
            <person name="Saif S."/>
            <person name="Shea T."/>
            <person name="Sisk P."/>
            <person name="Sykes S."/>
            <person name="Wortman J."/>
            <person name="Nusbaum C."/>
            <person name="Birren B."/>
        </authorList>
    </citation>
    <scope>NUCLEOTIDE SEQUENCE [LARGE SCALE GENOMIC DNA]</scope>
    <source>
        <strain evidence="2">MINIMUS1</strain>
    </source>
</reference>
<organism evidence="1 2">
    <name type="scientific">Anopheles minimus</name>
    <dbReference type="NCBI Taxonomy" id="112268"/>
    <lineage>
        <taxon>Eukaryota</taxon>
        <taxon>Metazoa</taxon>
        <taxon>Ecdysozoa</taxon>
        <taxon>Arthropoda</taxon>
        <taxon>Hexapoda</taxon>
        <taxon>Insecta</taxon>
        <taxon>Pterygota</taxon>
        <taxon>Neoptera</taxon>
        <taxon>Endopterygota</taxon>
        <taxon>Diptera</taxon>
        <taxon>Nematocera</taxon>
        <taxon>Culicoidea</taxon>
        <taxon>Culicidae</taxon>
        <taxon>Anophelinae</taxon>
        <taxon>Anopheles</taxon>
    </lineage>
</organism>
<dbReference type="VEuPathDB" id="VectorBase:AMIN014066"/>
<accession>A0A182WMV6</accession>
<sequence>MSFGISFGLAVSRQCLGVTRCCTRSVPVLVQG</sequence>
<dbReference type="AlphaFoldDB" id="A0A182WMV6"/>
<name>A0A182WMV6_9DIPT</name>
<reference evidence="1" key="2">
    <citation type="submission" date="2020-05" db="UniProtKB">
        <authorList>
            <consortium name="EnsemblMetazoa"/>
        </authorList>
    </citation>
    <scope>IDENTIFICATION</scope>
    <source>
        <strain evidence="1">MINIMUS1</strain>
    </source>
</reference>
<dbReference type="Proteomes" id="UP000075920">
    <property type="component" value="Unassembled WGS sequence"/>
</dbReference>
<protein>
    <submittedName>
        <fullName evidence="1">Uncharacterized protein</fullName>
    </submittedName>
</protein>